<comment type="pathway">
    <text evidence="1">Porphyrin-containing compound metabolism; protoporphyrin-IX biosynthesis; protoporphyrinogen-IX from coproporphyrinogen-III (O2 route): step 1/1.</text>
</comment>
<dbReference type="PRINTS" id="PR00073">
    <property type="entry name" value="COPRGNOXDASE"/>
</dbReference>
<evidence type="ECO:0000256" key="7">
    <source>
        <dbReference type="ARBA" id="ARBA00023244"/>
    </source>
</evidence>
<protein>
    <recommendedName>
        <fullName evidence="4">coproporphyrinogen oxidase</fullName>
        <ecNumber evidence="4">1.3.3.3</ecNumber>
    </recommendedName>
</protein>
<keyword evidence="6" id="KW-0350">Heme biosynthesis</keyword>
<dbReference type="SUPFAM" id="SSF102886">
    <property type="entry name" value="Coproporphyrinogen III oxidase"/>
    <property type="match status" value="1"/>
</dbReference>
<accession>A0A833JDK6</accession>
<dbReference type="AlphaFoldDB" id="A0A833JDK6"/>
<evidence type="ECO:0000256" key="6">
    <source>
        <dbReference type="ARBA" id="ARBA00023133"/>
    </source>
</evidence>
<dbReference type="InterPro" id="IPR001260">
    <property type="entry name" value="Coprogen_oxidase_aer"/>
</dbReference>
<dbReference type="Proteomes" id="UP000442694">
    <property type="component" value="Unassembled WGS sequence"/>
</dbReference>
<evidence type="ECO:0000256" key="4">
    <source>
        <dbReference type="ARBA" id="ARBA00012869"/>
    </source>
</evidence>
<organism evidence="8 9">
    <name type="scientific">Fluviispira multicolorata</name>
    <dbReference type="NCBI Taxonomy" id="2654512"/>
    <lineage>
        <taxon>Bacteria</taxon>
        <taxon>Pseudomonadati</taxon>
        <taxon>Bdellovibrionota</taxon>
        <taxon>Oligoflexia</taxon>
        <taxon>Silvanigrellales</taxon>
        <taxon>Silvanigrellaceae</taxon>
        <taxon>Fluviispira</taxon>
    </lineage>
</organism>
<dbReference type="InterPro" id="IPR036406">
    <property type="entry name" value="Coprogen_oxidase_aer_sf"/>
</dbReference>
<comment type="caution">
    <text evidence="8">The sequence shown here is derived from an EMBL/GenBank/DDBJ whole genome shotgun (WGS) entry which is preliminary data.</text>
</comment>
<keyword evidence="9" id="KW-1185">Reference proteome</keyword>
<evidence type="ECO:0000313" key="9">
    <source>
        <dbReference type="Proteomes" id="UP000442694"/>
    </source>
</evidence>
<evidence type="ECO:0000313" key="8">
    <source>
        <dbReference type="EMBL" id="KAB8031920.1"/>
    </source>
</evidence>
<dbReference type="EMBL" id="WFLN01000005">
    <property type="protein sequence ID" value="KAB8031920.1"/>
    <property type="molecule type" value="Genomic_DNA"/>
</dbReference>
<dbReference type="GO" id="GO:0005737">
    <property type="term" value="C:cytoplasm"/>
    <property type="evidence" value="ECO:0007669"/>
    <property type="project" value="TreeGrafter"/>
</dbReference>
<dbReference type="EC" id="1.3.3.3" evidence="4"/>
<evidence type="ECO:0000256" key="2">
    <source>
        <dbReference type="ARBA" id="ARBA00010644"/>
    </source>
</evidence>
<proteinExistence type="inferred from homology"/>
<evidence type="ECO:0000256" key="5">
    <source>
        <dbReference type="ARBA" id="ARBA00023002"/>
    </source>
</evidence>
<comment type="subunit">
    <text evidence="3">Homodimer.</text>
</comment>
<sequence length="329" mass="37606">MQGENSVQNELFERAKRFQENNPIVSFADLKNNNLCDQQFLDPVWKISSQKNGESAFSNNLLHTLLYVRNICKLSFNTIEGIEACSAKSWLAQEHNPERNLEGGGIMTVIRANHLEKSAVNMSCVWGPSYPALEGENAGKPFSATGVSLISHPRNPYAPIMHLNIRCIQVKDGNKVTTWIAGGADLTPMHNFEEDTVLFHDAMKKVCERNSNIANYEKYKKWADEYFYIPHRKEARGVGGIFFDFVKIENEHDFSLLLDVGQYAAKAYAEILSRRIELPYDEELAEKHLYWRGRYAEFNLVYDRGTRFGLMTGGNHEAIFCSLPPRVKW</sequence>
<dbReference type="PROSITE" id="PS01021">
    <property type="entry name" value="COPROGEN_OXIDASE"/>
    <property type="match status" value="1"/>
</dbReference>
<evidence type="ECO:0000256" key="1">
    <source>
        <dbReference type="ARBA" id="ARBA00005168"/>
    </source>
</evidence>
<dbReference type="InterPro" id="IPR018375">
    <property type="entry name" value="Coprogen_oxidase_CS"/>
</dbReference>
<dbReference type="GO" id="GO:0004109">
    <property type="term" value="F:coproporphyrinogen oxidase activity"/>
    <property type="evidence" value="ECO:0007669"/>
    <property type="project" value="UniProtKB-EC"/>
</dbReference>
<keyword evidence="5" id="KW-0560">Oxidoreductase</keyword>
<dbReference type="Gene3D" id="3.40.1500.10">
    <property type="entry name" value="Coproporphyrinogen III oxidase, aerobic"/>
    <property type="match status" value="1"/>
</dbReference>
<comment type="similarity">
    <text evidence="2">Belongs to the aerobic coproporphyrinogen-III oxidase family.</text>
</comment>
<keyword evidence="7" id="KW-0627">Porphyrin biosynthesis</keyword>
<name>A0A833JDK6_9BACT</name>
<dbReference type="GO" id="GO:0006782">
    <property type="term" value="P:protoporphyrinogen IX biosynthetic process"/>
    <property type="evidence" value="ECO:0007669"/>
    <property type="project" value="TreeGrafter"/>
</dbReference>
<gene>
    <name evidence="8" type="ORF">GCL57_04550</name>
</gene>
<dbReference type="PANTHER" id="PTHR10755">
    <property type="entry name" value="COPROPORPHYRINOGEN III OXIDASE, MITOCHONDRIAL"/>
    <property type="match status" value="1"/>
</dbReference>
<evidence type="ECO:0000256" key="3">
    <source>
        <dbReference type="ARBA" id="ARBA00011738"/>
    </source>
</evidence>
<reference evidence="8 9" key="1">
    <citation type="submission" date="2019-10" db="EMBL/GenBank/DDBJ databases">
        <title>New genus of Silvanigrellaceae.</title>
        <authorList>
            <person name="Pitt A."/>
            <person name="Hahn M.W."/>
        </authorList>
    </citation>
    <scope>NUCLEOTIDE SEQUENCE [LARGE SCALE GENOMIC DNA]</scope>
    <source>
        <strain evidence="8 9">33A1-SZDP</strain>
    </source>
</reference>
<dbReference type="PANTHER" id="PTHR10755:SF0">
    <property type="entry name" value="OXYGEN-DEPENDENT COPROPORPHYRINOGEN-III OXIDASE, MITOCHONDRIAL"/>
    <property type="match status" value="1"/>
</dbReference>
<dbReference type="Pfam" id="PF01218">
    <property type="entry name" value="Coprogen_oxidas"/>
    <property type="match status" value="1"/>
</dbReference>